<dbReference type="HOGENOM" id="CLU_025449_1_0_1"/>
<keyword evidence="4" id="KW-1185">Reference proteome</keyword>
<accession>A0A086SXC5</accession>
<dbReference type="EMBL" id="JPKY01000115">
    <property type="protein sequence ID" value="KFH41757.1"/>
    <property type="molecule type" value="Genomic_DNA"/>
</dbReference>
<evidence type="ECO:0000259" key="2">
    <source>
        <dbReference type="Pfam" id="PF24483"/>
    </source>
</evidence>
<feature type="domain" description="DUF7582" evidence="2">
    <location>
        <begin position="171"/>
        <end position="314"/>
    </location>
</feature>
<protein>
    <recommendedName>
        <fullName evidence="2">DUF7582 domain-containing protein</fullName>
    </recommendedName>
</protein>
<evidence type="ECO:0000313" key="4">
    <source>
        <dbReference type="Proteomes" id="UP000029964"/>
    </source>
</evidence>
<feature type="compositionally biased region" description="Acidic residues" evidence="1">
    <location>
        <begin position="343"/>
        <end position="354"/>
    </location>
</feature>
<dbReference type="STRING" id="857340.A0A086SXC5"/>
<name>A0A086SXC5_HAPC1</name>
<proteinExistence type="predicted"/>
<dbReference type="AlphaFoldDB" id="A0A086SXC5"/>
<comment type="caution">
    <text evidence="3">The sequence shown here is derived from an EMBL/GenBank/DDBJ whole genome shotgun (WGS) entry which is preliminary data.</text>
</comment>
<dbReference type="InterPro" id="IPR056004">
    <property type="entry name" value="DUF7582"/>
</dbReference>
<dbReference type="OrthoDB" id="5350192at2759"/>
<organism evidence="3 4">
    <name type="scientific">Hapsidospora chrysogenum (strain ATCC 11550 / CBS 779.69 / DSM 880 / IAM 14645 / JCM 23072 / IMI 49137)</name>
    <name type="common">Acremonium chrysogenum</name>
    <dbReference type="NCBI Taxonomy" id="857340"/>
    <lineage>
        <taxon>Eukaryota</taxon>
        <taxon>Fungi</taxon>
        <taxon>Dikarya</taxon>
        <taxon>Ascomycota</taxon>
        <taxon>Pezizomycotina</taxon>
        <taxon>Sordariomycetes</taxon>
        <taxon>Hypocreomycetidae</taxon>
        <taxon>Hypocreales</taxon>
        <taxon>Bionectriaceae</taxon>
        <taxon>Hapsidospora</taxon>
    </lineage>
</organism>
<gene>
    <name evidence="3" type="ORF">ACRE_075180</name>
</gene>
<sequence length="471" mass="51102">MSLKDRISSPLEAGTSILDAHHLPPHLAPALEYASARLARKALHVTLIAVRRDYQIPSVIPPPVHSPALSVPATPSSQRFGFAASPVAALKLLVRSGSVSGPLSLKSEIQQQQQQRVVSPMTPMFGLDSPRTRWPVSPRTAMSPPPMAPSFTTSSTITDTNGPGPSNSCGFRLIHHPGLSDRDERALRHALKRAQSKFNIGEEWLSPAISPAACGLTDQIVHRSIAQNEVLFSSEGMTIFTLDRLYSLRAAISAYTKTRSPLRLEDAVDELRRLVLANNGCKISKADLLRSYDWLSVSHSAVSDLDRMYKRAYGGPDGAGAISGTGPVRTQPVLEPAIRSEDKAEDESDAEEEASSIGIALTTHESPKPKSPKGPVLKLQTSFDPLPRKLEDPEEDGDRTARPSDWLPIMIQPWNPSSIDEVLSPGWSPARLGPRTPNGYDDISPITRGEWGFLMVDDAFKGAKTATVETC</sequence>
<evidence type="ECO:0000256" key="1">
    <source>
        <dbReference type="SAM" id="MobiDB-lite"/>
    </source>
</evidence>
<dbReference type="Proteomes" id="UP000029964">
    <property type="component" value="Unassembled WGS sequence"/>
</dbReference>
<evidence type="ECO:0000313" key="3">
    <source>
        <dbReference type="EMBL" id="KFH41757.1"/>
    </source>
</evidence>
<dbReference type="Pfam" id="PF24483">
    <property type="entry name" value="DUF7582"/>
    <property type="match status" value="1"/>
</dbReference>
<feature type="region of interest" description="Disordered" evidence="1">
    <location>
        <begin position="339"/>
        <end position="404"/>
    </location>
</feature>
<reference evidence="4" key="1">
    <citation type="journal article" date="2014" name="Genome Announc.">
        <title>Genome sequence and annotation of Acremonium chrysogenum, producer of the beta-lactam antibiotic cephalosporin C.</title>
        <authorList>
            <person name="Terfehr D."/>
            <person name="Dahlmann T.A."/>
            <person name="Specht T."/>
            <person name="Zadra I."/>
            <person name="Kuernsteiner H."/>
            <person name="Kueck U."/>
        </authorList>
    </citation>
    <scope>NUCLEOTIDE SEQUENCE [LARGE SCALE GENOMIC DNA]</scope>
    <source>
        <strain evidence="4">ATCC 11550 / CBS 779.69 / DSM 880 / IAM 14645 / JCM 23072 / IMI 49137</strain>
    </source>
</reference>